<feature type="domain" description="Rhodanese" evidence="14">
    <location>
        <begin position="271"/>
        <end position="353"/>
    </location>
</feature>
<keyword evidence="13" id="KW-0812">Transmembrane</keyword>
<comment type="subunit">
    <text evidence="7">Homodimer. Forms a stable heterotetrameric complex of 2 MoeB and 2 MoaD during adenylation of MoaD.</text>
</comment>
<accession>A0A142EN35</accession>
<evidence type="ECO:0000256" key="7">
    <source>
        <dbReference type="ARBA" id="ARBA00063809"/>
    </source>
</evidence>
<reference evidence="15 16" key="2">
    <citation type="journal article" date="2016" name="Genome Announc.">
        <title>Complete Genome Sequence of Algoriphagus sp. Strain M8-2, Isolated from a Brackish Lake.</title>
        <authorList>
            <person name="Muraguchi Y."/>
            <person name="Kushimoto K."/>
            <person name="Ohtsubo Y."/>
            <person name="Suzuki T."/>
            <person name="Dohra H."/>
            <person name="Kimbara K."/>
            <person name="Shintani M."/>
        </authorList>
    </citation>
    <scope>NUCLEOTIDE SEQUENCE [LARGE SCALE GENOMIC DNA]</scope>
    <source>
        <strain evidence="15 16">M8-2</strain>
    </source>
</reference>
<dbReference type="AlphaFoldDB" id="A0A142EN35"/>
<keyword evidence="4" id="KW-0067">ATP-binding</keyword>
<dbReference type="Gene3D" id="3.40.50.720">
    <property type="entry name" value="NAD(P)-binding Rossmann-like Domain"/>
    <property type="match status" value="1"/>
</dbReference>
<evidence type="ECO:0000256" key="1">
    <source>
        <dbReference type="ARBA" id="ARBA00009919"/>
    </source>
</evidence>
<evidence type="ECO:0000256" key="8">
    <source>
        <dbReference type="ARBA" id="ARBA00066884"/>
    </source>
</evidence>
<dbReference type="PANTHER" id="PTHR10953">
    <property type="entry name" value="UBIQUITIN-ACTIVATING ENZYME E1"/>
    <property type="match status" value="1"/>
</dbReference>
<dbReference type="STRING" id="1727163.AO498_08930"/>
<dbReference type="PROSITE" id="PS50206">
    <property type="entry name" value="RHODANESE_3"/>
    <property type="match status" value="1"/>
</dbReference>
<dbReference type="GO" id="GO:0008146">
    <property type="term" value="F:sulfotransferase activity"/>
    <property type="evidence" value="ECO:0007669"/>
    <property type="project" value="TreeGrafter"/>
</dbReference>
<dbReference type="OrthoDB" id="9804286at2"/>
<evidence type="ECO:0000259" key="14">
    <source>
        <dbReference type="PROSITE" id="PS50206"/>
    </source>
</evidence>
<dbReference type="Pfam" id="PF00899">
    <property type="entry name" value="ThiF"/>
    <property type="match status" value="1"/>
</dbReference>
<evidence type="ECO:0000256" key="13">
    <source>
        <dbReference type="SAM" id="Phobius"/>
    </source>
</evidence>
<dbReference type="PANTHER" id="PTHR10953:SF102">
    <property type="entry name" value="ADENYLYLTRANSFERASE AND SULFURTRANSFERASE MOCS3"/>
    <property type="match status" value="1"/>
</dbReference>
<evidence type="ECO:0000256" key="6">
    <source>
        <dbReference type="ARBA" id="ARBA00055169"/>
    </source>
</evidence>
<dbReference type="SUPFAM" id="SSF69572">
    <property type="entry name" value="Activating enzymes of the ubiquitin-like proteins"/>
    <property type="match status" value="1"/>
</dbReference>
<evidence type="ECO:0000256" key="9">
    <source>
        <dbReference type="ARBA" id="ARBA00073635"/>
    </source>
</evidence>
<dbReference type="GO" id="GO:0005829">
    <property type="term" value="C:cytosol"/>
    <property type="evidence" value="ECO:0007669"/>
    <property type="project" value="TreeGrafter"/>
</dbReference>
<comment type="catalytic activity">
    <reaction evidence="5">
        <text>[molybdopterin-synthase sulfur-carrier protein]-C-terminal Gly-Gly + ATP + H(+) = [molybdopterin-synthase sulfur-carrier protein]-C-terminal Gly-Gly-AMP + diphosphate</text>
        <dbReference type="Rhea" id="RHEA:43616"/>
        <dbReference type="Rhea" id="RHEA-COMP:12159"/>
        <dbReference type="Rhea" id="RHEA-COMP:12202"/>
        <dbReference type="ChEBI" id="CHEBI:15378"/>
        <dbReference type="ChEBI" id="CHEBI:30616"/>
        <dbReference type="ChEBI" id="CHEBI:33019"/>
        <dbReference type="ChEBI" id="CHEBI:90618"/>
        <dbReference type="ChEBI" id="CHEBI:90778"/>
        <dbReference type="EC" id="2.7.7.80"/>
    </reaction>
</comment>
<dbReference type="GO" id="GO:0008641">
    <property type="term" value="F:ubiquitin-like modifier activating enzyme activity"/>
    <property type="evidence" value="ECO:0007669"/>
    <property type="project" value="InterPro"/>
</dbReference>
<dbReference type="InterPro" id="IPR036873">
    <property type="entry name" value="Rhodanese-like_dom_sf"/>
</dbReference>
<keyword evidence="3" id="KW-0547">Nucleotide-binding</keyword>
<sequence length="353" mass="39116">MNRFERQYILTGFGIDGQRKLKQASVLLVGAGGLGCPALLYLAAAGVGKIGVIDGDIVSISNLNRQVLFGENDLGKNKAEQAVRRLQEQYSDISWEVYPEFLTVQNAQDLIANYDLIVDGTDNFPTRYLINDACVLHEKPFVFGAIYQHEGQVSVFNLGENSCTYRDVHPQMPGPDEIPNCSETGVLGVLPGIIGNLMALEVIKVLSGYGNPLKNRMLYFNSLSSQSYEVELSVQNAKLGPDSWMELENTDYQQACGTVKEMSWKEAMGKMNQNVAFVDVRELGELPPLECTGLMKIPMSRLEDELDRLEDAEQILIFCQSGIRSQKAAQRLSEEYPDKVIFSIKGGINALKS</sequence>
<dbReference type="InterPro" id="IPR045886">
    <property type="entry name" value="ThiF/MoeB/HesA"/>
</dbReference>
<keyword evidence="2" id="KW-0808">Transferase</keyword>
<dbReference type="FunFam" id="3.40.50.720:FF:000033">
    <property type="entry name" value="Adenylyltransferase and sulfurtransferase MOCS3"/>
    <property type="match status" value="1"/>
</dbReference>
<dbReference type="Proteomes" id="UP000073816">
    <property type="component" value="Chromosome"/>
</dbReference>
<comment type="function">
    <text evidence="6">Catalyzes the adenylation by ATP of the carboxyl group of the C-terminal glycine of sulfur carrier protein MoaD.</text>
</comment>
<evidence type="ECO:0000256" key="3">
    <source>
        <dbReference type="ARBA" id="ARBA00022741"/>
    </source>
</evidence>
<comment type="similarity">
    <text evidence="1">Belongs to the HesA/MoeB/ThiF family.</text>
</comment>
<evidence type="ECO:0000256" key="4">
    <source>
        <dbReference type="ARBA" id="ARBA00022840"/>
    </source>
</evidence>
<evidence type="ECO:0000256" key="12">
    <source>
        <dbReference type="ARBA" id="ARBA00078531"/>
    </source>
</evidence>
<dbReference type="InterPro" id="IPR035985">
    <property type="entry name" value="Ubiquitin-activating_enz"/>
</dbReference>
<dbReference type="GO" id="GO:0005524">
    <property type="term" value="F:ATP binding"/>
    <property type="evidence" value="ECO:0007669"/>
    <property type="project" value="UniProtKB-KW"/>
</dbReference>
<dbReference type="InterPro" id="IPR001763">
    <property type="entry name" value="Rhodanese-like_dom"/>
</dbReference>
<gene>
    <name evidence="15" type="ORF">AO498_08930</name>
</gene>
<dbReference type="Gene3D" id="3.40.250.10">
    <property type="entry name" value="Rhodanese-like domain"/>
    <property type="match status" value="1"/>
</dbReference>
<keyword evidence="16" id="KW-1185">Reference proteome</keyword>
<evidence type="ECO:0000256" key="11">
    <source>
        <dbReference type="ARBA" id="ARBA00075328"/>
    </source>
</evidence>
<dbReference type="KEGG" id="alm:AO498_08930"/>
<evidence type="ECO:0000313" key="16">
    <source>
        <dbReference type="Proteomes" id="UP000073816"/>
    </source>
</evidence>
<dbReference type="GO" id="GO:0004792">
    <property type="term" value="F:thiosulfate-cyanide sulfurtransferase activity"/>
    <property type="evidence" value="ECO:0007669"/>
    <property type="project" value="TreeGrafter"/>
</dbReference>
<keyword evidence="13" id="KW-0472">Membrane</keyword>
<dbReference type="EMBL" id="CP012836">
    <property type="protein sequence ID" value="AMQ56540.1"/>
    <property type="molecule type" value="Genomic_DNA"/>
</dbReference>
<dbReference type="RefSeq" id="WP_067546255.1">
    <property type="nucleotide sequence ID" value="NZ_CP012836.1"/>
</dbReference>
<keyword evidence="13" id="KW-1133">Transmembrane helix</keyword>
<reference evidence="16" key="1">
    <citation type="submission" date="2015-09" db="EMBL/GenBank/DDBJ databases">
        <title>Complete sequence of Algoriphagus sp. M8-2.</title>
        <authorList>
            <person name="Shintani M."/>
        </authorList>
    </citation>
    <scope>NUCLEOTIDE SEQUENCE [LARGE SCALE GENOMIC DNA]</scope>
    <source>
        <strain evidence="16">M8-2</strain>
    </source>
</reference>
<evidence type="ECO:0000313" key="15">
    <source>
        <dbReference type="EMBL" id="AMQ56540.1"/>
    </source>
</evidence>
<evidence type="ECO:0000256" key="5">
    <source>
        <dbReference type="ARBA" id="ARBA00052218"/>
    </source>
</evidence>
<protein>
    <recommendedName>
        <fullName evidence="9">Molybdopterin-synthase adenylyltransferase</fullName>
        <ecNumber evidence="8">2.7.7.80</ecNumber>
    </recommendedName>
    <alternativeName>
        <fullName evidence="12">MoaD protein adenylase</fullName>
    </alternativeName>
    <alternativeName>
        <fullName evidence="10">Molybdopterin-converting factor subunit 1 adenylase</fullName>
    </alternativeName>
    <alternativeName>
        <fullName evidence="11">Sulfur carrier protein MoaD adenylyltransferase</fullName>
    </alternativeName>
</protein>
<dbReference type="GO" id="GO:0061605">
    <property type="term" value="F:molybdopterin-synthase adenylyltransferase activity"/>
    <property type="evidence" value="ECO:0007669"/>
    <property type="project" value="UniProtKB-EC"/>
</dbReference>
<dbReference type="PATRIC" id="fig|1727163.4.peg.1865"/>
<name>A0A142EN35_9BACT</name>
<dbReference type="EC" id="2.7.7.80" evidence="8"/>
<evidence type="ECO:0000256" key="10">
    <source>
        <dbReference type="ARBA" id="ARBA00075110"/>
    </source>
</evidence>
<dbReference type="CDD" id="cd00757">
    <property type="entry name" value="ThiF_MoeB_HesA_family"/>
    <property type="match status" value="1"/>
</dbReference>
<proteinExistence type="inferred from homology"/>
<organism evidence="15 16">
    <name type="scientific">Algoriphagus sanaruensis</name>
    <dbReference type="NCBI Taxonomy" id="1727163"/>
    <lineage>
        <taxon>Bacteria</taxon>
        <taxon>Pseudomonadati</taxon>
        <taxon>Bacteroidota</taxon>
        <taxon>Cytophagia</taxon>
        <taxon>Cytophagales</taxon>
        <taxon>Cyclobacteriaceae</taxon>
        <taxon>Algoriphagus</taxon>
    </lineage>
</organism>
<feature type="transmembrane region" description="Helical" evidence="13">
    <location>
        <begin position="26"/>
        <end position="44"/>
    </location>
</feature>
<dbReference type="InterPro" id="IPR000594">
    <property type="entry name" value="ThiF_NAD_FAD-bd"/>
</dbReference>
<evidence type="ECO:0000256" key="2">
    <source>
        <dbReference type="ARBA" id="ARBA00022679"/>
    </source>
</evidence>